<dbReference type="RefSeq" id="WP_305023571.1">
    <property type="nucleotide sequence ID" value="NZ_JAUQTB010000003.1"/>
</dbReference>
<sequence length="71" mass="7445">MRKKSSPWALVAATAPLLCILPVVLSSPTLSDFTKGLTGGLFVTLAASSLILAVLKRRGMELTGCGRKDSQ</sequence>
<keyword evidence="1" id="KW-1133">Transmembrane helix</keyword>
<proteinExistence type="predicted"/>
<evidence type="ECO:0000313" key="2">
    <source>
        <dbReference type="EMBL" id="MDO7906375.1"/>
    </source>
</evidence>
<dbReference type="Proteomes" id="UP001240171">
    <property type="component" value="Unassembled WGS sequence"/>
</dbReference>
<gene>
    <name evidence="2" type="ORF">Q5741_08090</name>
</gene>
<protein>
    <submittedName>
        <fullName evidence="2">Uncharacterized protein</fullName>
    </submittedName>
</protein>
<accession>A0ABT9CAT1</accession>
<evidence type="ECO:0000313" key="3">
    <source>
        <dbReference type="Proteomes" id="UP001240171"/>
    </source>
</evidence>
<keyword evidence="1" id="KW-0472">Membrane</keyword>
<feature type="transmembrane region" description="Helical" evidence="1">
    <location>
        <begin position="36"/>
        <end position="55"/>
    </location>
</feature>
<comment type="caution">
    <text evidence="2">The sequence shown here is derived from an EMBL/GenBank/DDBJ whole genome shotgun (WGS) entry which is preliminary data.</text>
</comment>
<reference evidence="2 3" key="1">
    <citation type="submission" date="2023-07" db="EMBL/GenBank/DDBJ databases">
        <title>Paenibacillus sp. JX-17 nov. isolated from soil.</title>
        <authorList>
            <person name="Wan Y."/>
            <person name="Liu B."/>
        </authorList>
    </citation>
    <scope>NUCLEOTIDE SEQUENCE [LARGE SCALE GENOMIC DNA]</scope>
    <source>
        <strain evidence="2 3">JX-17</strain>
    </source>
</reference>
<evidence type="ECO:0000256" key="1">
    <source>
        <dbReference type="SAM" id="Phobius"/>
    </source>
</evidence>
<name>A0ABT9CAT1_9BACL</name>
<keyword evidence="3" id="KW-1185">Reference proteome</keyword>
<dbReference type="EMBL" id="JAUQTB010000003">
    <property type="protein sequence ID" value="MDO7906375.1"/>
    <property type="molecule type" value="Genomic_DNA"/>
</dbReference>
<organism evidence="2 3">
    <name type="scientific">Paenibacillus lacisoli</name>
    <dbReference type="NCBI Taxonomy" id="3064525"/>
    <lineage>
        <taxon>Bacteria</taxon>
        <taxon>Bacillati</taxon>
        <taxon>Bacillota</taxon>
        <taxon>Bacilli</taxon>
        <taxon>Bacillales</taxon>
        <taxon>Paenibacillaceae</taxon>
        <taxon>Paenibacillus</taxon>
    </lineage>
</organism>
<keyword evidence="1" id="KW-0812">Transmembrane</keyword>